<protein>
    <recommendedName>
        <fullName evidence="1">Solute-binding protein family 5 domain-containing protein</fullName>
    </recommendedName>
</protein>
<feature type="domain" description="Solute-binding protein family 5" evidence="1">
    <location>
        <begin position="42"/>
        <end position="235"/>
    </location>
</feature>
<name>X0WVA7_9ZZZZ</name>
<dbReference type="GO" id="GO:1904680">
    <property type="term" value="F:peptide transmembrane transporter activity"/>
    <property type="evidence" value="ECO:0007669"/>
    <property type="project" value="TreeGrafter"/>
</dbReference>
<dbReference type="InterPro" id="IPR000914">
    <property type="entry name" value="SBP_5_dom"/>
</dbReference>
<dbReference type="PROSITE" id="PS01040">
    <property type="entry name" value="SBP_BACTERIAL_5"/>
    <property type="match status" value="1"/>
</dbReference>
<dbReference type="AlphaFoldDB" id="X0WVA7"/>
<feature type="non-terminal residue" evidence="2">
    <location>
        <position position="236"/>
    </location>
</feature>
<dbReference type="InterPro" id="IPR039424">
    <property type="entry name" value="SBP_5"/>
</dbReference>
<evidence type="ECO:0000259" key="1">
    <source>
        <dbReference type="Pfam" id="PF00496"/>
    </source>
</evidence>
<reference evidence="2" key="1">
    <citation type="journal article" date="2014" name="Front. Microbiol.">
        <title>High frequency of phylogenetically diverse reductive dehalogenase-homologous genes in deep subseafloor sedimentary metagenomes.</title>
        <authorList>
            <person name="Kawai M."/>
            <person name="Futagami T."/>
            <person name="Toyoda A."/>
            <person name="Takaki Y."/>
            <person name="Nishi S."/>
            <person name="Hori S."/>
            <person name="Arai W."/>
            <person name="Tsubouchi T."/>
            <person name="Morono Y."/>
            <person name="Uchiyama I."/>
            <person name="Ito T."/>
            <person name="Fujiyama A."/>
            <person name="Inagaki F."/>
            <person name="Takami H."/>
        </authorList>
    </citation>
    <scope>NUCLEOTIDE SEQUENCE</scope>
    <source>
        <strain evidence="2">Expedition CK06-06</strain>
    </source>
</reference>
<dbReference type="EMBL" id="BARS01033592">
    <property type="protein sequence ID" value="GAG27132.1"/>
    <property type="molecule type" value="Genomic_DNA"/>
</dbReference>
<dbReference type="InterPro" id="IPR023765">
    <property type="entry name" value="SBP_5_CS"/>
</dbReference>
<accession>X0WVA7</accession>
<sequence>MVFGATGELRTLDPHVSVDNNAWRAIYYCYDRLVEFKLGTTELVPGLATSWDIADDGLTYTFLLREGIKFIDGAPFNAEAVKFNFDRLFAMGLAPAGTFGFVDKVEVVDDYTVNFVLKEAFIPGISSFATDQGCIVSPGVMEHEVAEDWAQDWLAEHSAGTGPFFVDEWTHGVQVVLARNDNYWGEPAKLEKVSIRYIPEAADLRMLLETGEVDIGEKLTVDQIEAMKGTSGITVF</sequence>
<gene>
    <name evidence="2" type="ORF">S01H1_52001</name>
</gene>
<dbReference type="PANTHER" id="PTHR30290">
    <property type="entry name" value="PERIPLASMIC BINDING COMPONENT OF ABC TRANSPORTER"/>
    <property type="match status" value="1"/>
</dbReference>
<dbReference type="SUPFAM" id="SSF53850">
    <property type="entry name" value="Periplasmic binding protein-like II"/>
    <property type="match status" value="1"/>
</dbReference>
<evidence type="ECO:0000313" key="2">
    <source>
        <dbReference type="EMBL" id="GAG27132.1"/>
    </source>
</evidence>
<proteinExistence type="predicted"/>
<dbReference type="GO" id="GO:0015833">
    <property type="term" value="P:peptide transport"/>
    <property type="evidence" value="ECO:0007669"/>
    <property type="project" value="TreeGrafter"/>
</dbReference>
<comment type="caution">
    <text evidence="2">The sequence shown here is derived from an EMBL/GenBank/DDBJ whole genome shotgun (WGS) entry which is preliminary data.</text>
</comment>
<dbReference type="Pfam" id="PF00496">
    <property type="entry name" value="SBP_bac_5"/>
    <property type="match status" value="1"/>
</dbReference>
<dbReference type="Gene3D" id="3.40.190.10">
    <property type="entry name" value="Periplasmic binding protein-like II"/>
    <property type="match status" value="1"/>
</dbReference>
<organism evidence="2">
    <name type="scientific">marine sediment metagenome</name>
    <dbReference type="NCBI Taxonomy" id="412755"/>
    <lineage>
        <taxon>unclassified sequences</taxon>
        <taxon>metagenomes</taxon>
        <taxon>ecological metagenomes</taxon>
    </lineage>
</organism>